<name>A0A1I5ADE4_9MICO</name>
<dbReference type="InterPro" id="IPR011711">
    <property type="entry name" value="GntR_C"/>
</dbReference>
<dbReference type="Pfam" id="PF00392">
    <property type="entry name" value="GntR"/>
    <property type="match status" value="1"/>
</dbReference>
<dbReference type="STRING" id="995034.SAMN05216219_1367"/>
<evidence type="ECO:0000256" key="3">
    <source>
        <dbReference type="ARBA" id="ARBA00023163"/>
    </source>
</evidence>
<dbReference type="Gene3D" id="1.10.10.10">
    <property type="entry name" value="Winged helix-like DNA-binding domain superfamily/Winged helix DNA-binding domain"/>
    <property type="match status" value="1"/>
</dbReference>
<dbReference type="InterPro" id="IPR000524">
    <property type="entry name" value="Tscrpt_reg_HTH_GntR"/>
</dbReference>
<proteinExistence type="predicted"/>
<evidence type="ECO:0000256" key="1">
    <source>
        <dbReference type="ARBA" id="ARBA00023015"/>
    </source>
</evidence>
<dbReference type="OrthoDB" id="3232242at2"/>
<dbReference type="GO" id="GO:0003677">
    <property type="term" value="F:DNA binding"/>
    <property type="evidence" value="ECO:0007669"/>
    <property type="project" value="UniProtKB-KW"/>
</dbReference>
<dbReference type="SUPFAM" id="SSF48008">
    <property type="entry name" value="GntR ligand-binding domain-like"/>
    <property type="match status" value="1"/>
</dbReference>
<evidence type="ECO:0000256" key="2">
    <source>
        <dbReference type="ARBA" id="ARBA00023125"/>
    </source>
</evidence>
<accession>A0A1I5ADE4</accession>
<gene>
    <name evidence="5" type="ORF">SAMN05216219_1367</name>
</gene>
<evidence type="ECO:0000313" key="6">
    <source>
        <dbReference type="Proteomes" id="UP000198867"/>
    </source>
</evidence>
<dbReference type="SMART" id="SM00895">
    <property type="entry name" value="FCD"/>
    <property type="match status" value="1"/>
</dbReference>
<dbReference type="RefSeq" id="WP_090709964.1">
    <property type="nucleotide sequence ID" value="NZ_FOVM01000003.1"/>
</dbReference>
<dbReference type="InterPro" id="IPR008920">
    <property type="entry name" value="TF_FadR/GntR_C"/>
</dbReference>
<dbReference type="SMART" id="SM00345">
    <property type="entry name" value="HTH_GNTR"/>
    <property type="match status" value="1"/>
</dbReference>
<dbReference type="PROSITE" id="PS50949">
    <property type="entry name" value="HTH_GNTR"/>
    <property type="match status" value="1"/>
</dbReference>
<reference evidence="6" key="1">
    <citation type="submission" date="2016-10" db="EMBL/GenBank/DDBJ databases">
        <authorList>
            <person name="Varghese N."/>
            <person name="Submissions S."/>
        </authorList>
    </citation>
    <scope>NUCLEOTIDE SEQUENCE [LARGE SCALE GENOMIC DNA]</scope>
    <source>
        <strain evidence="6">CGMCC 1.11101</strain>
    </source>
</reference>
<dbReference type="PANTHER" id="PTHR43537:SF5">
    <property type="entry name" value="UXU OPERON TRANSCRIPTIONAL REGULATOR"/>
    <property type="match status" value="1"/>
</dbReference>
<evidence type="ECO:0000313" key="5">
    <source>
        <dbReference type="EMBL" id="SFN60437.1"/>
    </source>
</evidence>
<feature type="domain" description="HTH gntR-type" evidence="4">
    <location>
        <begin position="21"/>
        <end position="91"/>
    </location>
</feature>
<dbReference type="InterPro" id="IPR036388">
    <property type="entry name" value="WH-like_DNA-bd_sf"/>
</dbReference>
<keyword evidence="6" id="KW-1185">Reference proteome</keyword>
<keyword evidence="1" id="KW-0805">Transcription regulation</keyword>
<dbReference type="Pfam" id="PF07729">
    <property type="entry name" value="FCD"/>
    <property type="match status" value="1"/>
</dbReference>
<organism evidence="5 6">
    <name type="scientific">Mycetocola miduiensis</name>
    <dbReference type="NCBI Taxonomy" id="995034"/>
    <lineage>
        <taxon>Bacteria</taxon>
        <taxon>Bacillati</taxon>
        <taxon>Actinomycetota</taxon>
        <taxon>Actinomycetes</taxon>
        <taxon>Micrococcales</taxon>
        <taxon>Microbacteriaceae</taxon>
        <taxon>Mycetocola</taxon>
    </lineage>
</organism>
<dbReference type="Proteomes" id="UP000198867">
    <property type="component" value="Unassembled WGS sequence"/>
</dbReference>
<keyword evidence="2" id="KW-0238">DNA-binding</keyword>
<dbReference type="Gene3D" id="1.20.120.530">
    <property type="entry name" value="GntR ligand-binding domain-like"/>
    <property type="match status" value="1"/>
</dbReference>
<protein>
    <submittedName>
        <fullName evidence="5">Transcriptional regulator, GntR family</fullName>
    </submittedName>
</protein>
<dbReference type="PANTHER" id="PTHR43537">
    <property type="entry name" value="TRANSCRIPTIONAL REGULATOR, GNTR FAMILY"/>
    <property type="match status" value="1"/>
</dbReference>
<evidence type="ECO:0000259" key="4">
    <source>
        <dbReference type="PROSITE" id="PS50949"/>
    </source>
</evidence>
<keyword evidence="3" id="KW-0804">Transcription</keyword>
<sequence length="247" mass="27414">MNESFGGDVSPTFDRVTNDHVSRAEAVAHQVSELIKRQHPTPGARLGRKSDLRAQFGVAASTLNEAIRLLESRGLVETRPGPQGGIFVAEQSAQLRLSHLILALDSNSLSVSDALEIRNALEIPLAAHAAIRADREGLARLEAILARMGELQDDPAEYLRQNWHLHEEIARMSPNEMLRTIYISLIDTAREALKNVAADPHFRNSWRDNWELHRELVDAIASGSPGRARIAAERHAPYSERLTDTMS</sequence>
<dbReference type="GO" id="GO:0003700">
    <property type="term" value="F:DNA-binding transcription factor activity"/>
    <property type="evidence" value="ECO:0007669"/>
    <property type="project" value="InterPro"/>
</dbReference>
<dbReference type="AlphaFoldDB" id="A0A1I5ADE4"/>
<dbReference type="SUPFAM" id="SSF46785">
    <property type="entry name" value="Winged helix' DNA-binding domain"/>
    <property type="match status" value="1"/>
</dbReference>
<dbReference type="InterPro" id="IPR036390">
    <property type="entry name" value="WH_DNA-bd_sf"/>
</dbReference>
<dbReference type="EMBL" id="FOVM01000003">
    <property type="protein sequence ID" value="SFN60437.1"/>
    <property type="molecule type" value="Genomic_DNA"/>
</dbReference>